<proteinExistence type="predicted"/>
<evidence type="ECO:0000256" key="1">
    <source>
        <dbReference type="SAM" id="MobiDB-lite"/>
    </source>
</evidence>
<feature type="region of interest" description="Disordered" evidence="1">
    <location>
        <begin position="77"/>
        <end position="116"/>
    </location>
</feature>
<evidence type="ECO:0000313" key="3">
    <source>
        <dbReference type="EMBL" id="THD26990.1"/>
    </source>
</evidence>
<dbReference type="EMBL" id="JXXN02000561">
    <property type="protein sequence ID" value="THD26990.1"/>
    <property type="molecule type" value="Genomic_DNA"/>
</dbReference>
<feature type="compositionally biased region" description="Polar residues" evidence="1">
    <location>
        <begin position="214"/>
        <end position="233"/>
    </location>
</feature>
<sequence>MMLHLRFPCGQTCFPIEHRGRLTWNWPPGVIQDHEPSQPVQSNPPQRSGHHISVAELEQQLLQEHPTTIPAYFAGDEATDESSAEDPSHRPPPFKAPITPASSATDRTTQLTTSSRLLSDLDAGYADDIDEAEDDNTLRSCSDKGHRKPRHHSRHHNPMDSSANSTSRPNWSGLGSGGPDDVQDEALVTPAMLVSSSLSAYVSPTMGNAAAAVRQSNRSSLAKPTYPNKTSESSTEDYPLPVRTYNDSADGLTKEQLREALVHLIQNDDDFLHRIHSAYISSLRRRIIK</sequence>
<accession>A0A4E0S373</accession>
<protein>
    <recommendedName>
        <fullName evidence="2">mRNA-decapping enzyme C-terminal domain-containing protein</fullName>
    </recommendedName>
</protein>
<dbReference type="AlphaFoldDB" id="A0A4E0S373"/>
<feature type="compositionally biased region" description="Basic residues" evidence="1">
    <location>
        <begin position="145"/>
        <end position="156"/>
    </location>
</feature>
<feature type="domain" description="mRNA-decapping enzyme C-terminal" evidence="2">
    <location>
        <begin position="252"/>
        <end position="287"/>
    </location>
</feature>
<feature type="region of interest" description="Disordered" evidence="1">
    <location>
        <begin position="213"/>
        <end position="242"/>
    </location>
</feature>
<feature type="region of interest" description="Disordered" evidence="1">
    <location>
        <begin position="27"/>
        <end position="50"/>
    </location>
</feature>
<dbReference type="Pfam" id="PF16741">
    <property type="entry name" value="mRNA_decap_C"/>
    <property type="match status" value="1"/>
</dbReference>
<keyword evidence="4" id="KW-1185">Reference proteome</keyword>
<dbReference type="InterPro" id="IPR031953">
    <property type="entry name" value="mRNA_decap_C"/>
</dbReference>
<feature type="region of interest" description="Disordered" evidence="1">
    <location>
        <begin position="135"/>
        <end position="183"/>
    </location>
</feature>
<evidence type="ECO:0000259" key="2">
    <source>
        <dbReference type="Pfam" id="PF16741"/>
    </source>
</evidence>
<dbReference type="Gene3D" id="6.10.140.2030">
    <property type="match status" value="1"/>
</dbReference>
<feature type="compositionally biased region" description="Polar residues" evidence="1">
    <location>
        <begin position="159"/>
        <end position="170"/>
    </location>
</feature>
<feature type="compositionally biased region" description="Low complexity" evidence="1">
    <location>
        <begin position="102"/>
        <end position="116"/>
    </location>
</feature>
<evidence type="ECO:0000313" key="4">
    <source>
        <dbReference type="Proteomes" id="UP000230066"/>
    </source>
</evidence>
<dbReference type="Proteomes" id="UP000230066">
    <property type="component" value="Unassembled WGS sequence"/>
</dbReference>
<reference evidence="3" key="1">
    <citation type="submission" date="2019-03" db="EMBL/GenBank/DDBJ databases">
        <title>Improved annotation for the trematode Fasciola hepatica.</title>
        <authorList>
            <person name="Choi Y.-J."/>
            <person name="Martin J."/>
            <person name="Mitreva M."/>
        </authorList>
    </citation>
    <scope>NUCLEOTIDE SEQUENCE [LARGE SCALE GENOMIC DNA]</scope>
</reference>
<organism evidence="3 4">
    <name type="scientific">Fasciola hepatica</name>
    <name type="common">Liver fluke</name>
    <dbReference type="NCBI Taxonomy" id="6192"/>
    <lineage>
        <taxon>Eukaryota</taxon>
        <taxon>Metazoa</taxon>
        <taxon>Spiralia</taxon>
        <taxon>Lophotrochozoa</taxon>
        <taxon>Platyhelminthes</taxon>
        <taxon>Trematoda</taxon>
        <taxon>Digenea</taxon>
        <taxon>Plagiorchiida</taxon>
        <taxon>Echinostomata</taxon>
        <taxon>Echinostomatoidea</taxon>
        <taxon>Fasciolidae</taxon>
        <taxon>Fasciola</taxon>
    </lineage>
</organism>
<name>A0A4E0S373_FASHE</name>
<comment type="caution">
    <text evidence="3">The sequence shown here is derived from an EMBL/GenBank/DDBJ whole genome shotgun (WGS) entry which is preliminary data.</text>
</comment>
<gene>
    <name evidence="3" type="ORF">D915_002280</name>
</gene>